<dbReference type="AlphaFoldDB" id="A0AAD8K1L5"/>
<name>A0AAD8K1L5_TARER</name>
<feature type="region of interest" description="Disordered" evidence="1">
    <location>
        <begin position="1"/>
        <end position="25"/>
    </location>
</feature>
<keyword evidence="3" id="KW-1185">Reference proteome</keyword>
<gene>
    <name evidence="2" type="ORF">QVD17_29812</name>
</gene>
<evidence type="ECO:0000313" key="2">
    <source>
        <dbReference type="EMBL" id="KAK1414073.1"/>
    </source>
</evidence>
<proteinExistence type="predicted"/>
<evidence type="ECO:0000256" key="1">
    <source>
        <dbReference type="SAM" id="MobiDB-lite"/>
    </source>
</evidence>
<organism evidence="2 3">
    <name type="scientific">Tagetes erecta</name>
    <name type="common">African marigold</name>
    <dbReference type="NCBI Taxonomy" id="13708"/>
    <lineage>
        <taxon>Eukaryota</taxon>
        <taxon>Viridiplantae</taxon>
        <taxon>Streptophyta</taxon>
        <taxon>Embryophyta</taxon>
        <taxon>Tracheophyta</taxon>
        <taxon>Spermatophyta</taxon>
        <taxon>Magnoliopsida</taxon>
        <taxon>eudicotyledons</taxon>
        <taxon>Gunneridae</taxon>
        <taxon>Pentapetalae</taxon>
        <taxon>asterids</taxon>
        <taxon>campanulids</taxon>
        <taxon>Asterales</taxon>
        <taxon>Asteraceae</taxon>
        <taxon>Asteroideae</taxon>
        <taxon>Heliantheae alliance</taxon>
        <taxon>Tageteae</taxon>
        <taxon>Tagetes</taxon>
    </lineage>
</organism>
<evidence type="ECO:0000313" key="3">
    <source>
        <dbReference type="Proteomes" id="UP001229421"/>
    </source>
</evidence>
<comment type="caution">
    <text evidence="2">The sequence shown here is derived from an EMBL/GenBank/DDBJ whole genome shotgun (WGS) entry which is preliminary data.</text>
</comment>
<protein>
    <submittedName>
        <fullName evidence="2">Uncharacterized protein</fullName>
    </submittedName>
</protein>
<sequence length="86" mass="9853">MDDVMRHGGDFAGQDPPLPGGFDAGHGHYEEEYESFCGLAFLSKFKMVLTFDQEFEEQINALFQDPYFRDQLRSLNLLQNGQSSDR</sequence>
<dbReference type="Proteomes" id="UP001229421">
    <property type="component" value="Unassembled WGS sequence"/>
</dbReference>
<dbReference type="EMBL" id="JAUHHV010000008">
    <property type="protein sequence ID" value="KAK1414073.1"/>
    <property type="molecule type" value="Genomic_DNA"/>
</dbReference>
<reference evidence="2" key="1">
    <citation type="journal article" date="2023" name="bioRxiv">
        <title>Improved chromosome-level genome assembly for marigold (Tagetes erecta).</title>
        <authorList>
            <person name="Jiang F."/>
            <person name="Yuan L."/>
            <person name="Wang S."/>
            <person name="Wang H."/>
            <person name="Xu D."/>
            <person name="Wang A."/>
            <person name="Fan W."/>
        </authorList>
    </citation>
    <scope>NUCLEOTIDE SEQUENCE</scope>
    <source>
        <strain evidence="2">WSJ</strain>
        <tissue evidence="2">Leaf</tissue>
    </source>
</reference>
<accession>A0AAD8K1L5</accession>